<protein>
    <recommendedName>
        <fullName evidence="1">Mmc1 C-terminal domain-containing protein</fullName>
    </recommendedName>
</protein>
<accession>A0A1Z5T4N2</accession>
<organism evidence="2 3">
    <name type="scientific">Hortaea werneckii EXF-2000</name>
    <dbReference type="NCBI Taxonomy" id="1157616"/>
    <lineage>
        <taxon>Eukaryota</taxon>
        <taxon>Fungi</taxon>
        <taxon>Dikarya</taxon>
        <taxon>Ascomycota</taxon>
        <taxon>Pezizomycotina</taxon>
        <taxon>Dothideomycetes</taxon>
        <taxon>Dothideomycetidae</taxon>
        <taxon>Mycosphaerellales</taxon>
        <taxon>Teratosphaeriaceae</taxon>
        <taxon>Hortaea</taxon>
    </lineage>
</organism>
<dbReference type="AlphaFoldDB" id="A0A1Z5T4N2"/>
<proteinExistence type="predicted"/>
<evidence type="ECO:0000313" key="3">
    <source>
        <dbReference type="Proteomes" id="UP000194280"/>
    </source>
</evidence>
<dbReference type="STRING" id="1157616.A0A1Z5T4N2"/>
<dbReference type="EMBL" id="MUNK01000124">
    <property type="protein sequence ID" value="OTA31007.1"/>
    <property type="molecule type" value="Genomic_DNA"/>
</dbReference>
<evidence type="ECO:0000313" key="2">
    <source>
        <dbReference type="EMBL" id="OTA31007.1"/>
    </source>
</evidence>
<dbReference type="PANTHER" id="PTHR38644">
    <property type="entry name" value="EXPRESSED PROTEIN"/>
    <property type="match status" value="1"/>
</dbReference>
<keyword evidence="3" id="KW-1185">Reference proteome</keyword>
<dbReference type="Pfam" id="PF23867">
    <property type="entry name" value="Mmc1_N"/>
    <property type="match status" value="1"/>
</dbReference>
<comment type="caution">
    <text evidence="2">The sequence shown here is derived from an EMBL/GenBank/DDBJ whole genome shotgun (WGS) entry which is preliminary data.</text>
</comment>
<dbReference type="InParanoid" id="A0A1Z5T4N2"/>
<dbReference type="InterPro" id="IPR056196">
    <property type="entry name" value="Mmc1_C"/>
</dbReference>
<dbReference type="PANTHER" id="PTHR38644:SF1">
    <property type="entry name" value="EXPRESSED PROTEIN"/>
    <property type="match status" value="1"/>
</dbReference>
<name>A0A1Z5T4N2_HORWE</name>
<dbReference type="Pfam" id="PF23868">
    <property type="entry name" value="Mmc1_C"/>
    <property type="match status" value="1"/>
</dbReference>
<reference evidence="2 3" key="1">
    <citation type="submission" date="2017-01" db="EMBL/GenBank/DDBJ databases">
        <title>The recent genome duplication of the halophilic yeast Hortaea werneckii: insights from long-read sequencing.</title>
        <authorList>
            <person name="Sinha S."/>
            <person name="Flibotte S."/>
            <person name="Neira M."/>
            <person name="Lenassi M."/>
            <person name="Gostincar C."/>
            <person name="Stajich J.E."/>
            <person name="Nislow C.E."/>
        </authorList>
    </citation>
    <scope>NUCLEOTIDE SEQUENCE [LARGE SCALE GENOMIC DNA]</scope>
    <source>
        <strain evidence="2 3">EXF-2000</strain>
    </source>
</reference>
<dbReference type="Proteomes" id="UP000194280">
    <property type="component" value="Unassembled WGS sequence"/>
</dbReference>
<feature type="domain" description="Mmc1 C-terminal" evidence="1">
    <location>
        <begin position="405"/>
        <end position="633"/>
    </location>
</feature>
<gene>
    <name evidence="2" type="ORF">BTJ68_08767</name>
</gene>
<dbReference type="OrthoDB" id="5593063at2759"/>
<evidence type="ECO:0000259" key="1">
    <source>
        <dbReference type="Pfam" id="PF23868"/>
    </source>
</evidence>
<dbReference type="VEuPathDB" id="FungiDB:BTJ68_08767"/>
<sequence length="685" mass="75500">MPSRLALRSAAIRAAFREPYVCPSCCLLSNNAPTPAYNEKNTRGQVNNVRGLQTNGQPRARQERPRVRKTDHAVSKRHASLTSATAINVPSTVPPEYRELHQQLSALQESASGYVDLSRLQLALRSLESDTPVVRVALLGLGSNGALAARKLARALLSDPLSNEESWEQQILQSAKDGRSLLLRYGDTEDMAQQSSIMQTLHVPSPWLRRHNVEILVSTLNTDHTGQVSEQEMEEAILVPPLTTPNAGGRVGFVRYPVHKALLVGEGVTGAVEYGRLPSFVDREELIKSTISLSLRPNDTKPAEEGSADDVVDVDLATNALHVFRTTKAAGAQYSTEWHASRLPMISQWLAGPQERQDSGLNPVVHSLCTSLLRNTSAAVSRSETDSHRSASAAVVPEVKRQLLDKQIDLWASDAHRDLQTNLISALQSATWRRTAWWRLLWRIDDVSASASDILRLSWLTEAEQSLAFLSGRLAEAGLATPAQLKEIGVDREKIEAELQQKVEEWQPKAAQILSPADLLQTNKLVEKVKRDSGVNALFDPPWPQTIHLSRQQLLHTLVPSLHRQAQSLLLSTISTVGGTTALGAWLTIATSGDLFAGGAVAALGLVWSLRRLQKLWGKERESFAVTVKEDGRNVLAEVERQMRRLVKDGGKIDLQEEDLRSWREARVALERCRNALGDLAKAKP</sequence>